<dbReference type="OrthoDB" id="4699125at2759"/>
<keyword evidence="9" id="KW-1185">Reference proteome</keyword>
<evidence type="ECO:0000256" key="1">
    <source>
        <dbReference type="ARBA" id="ARBA00007985"/>
    </source>
</evidence>
<evidence type="ECO:0000259" key="7">
    <source>
        <dbReference type="Pfam" id="PF00793"/>
    </source>
</evidence>
<proteinExistence type="inferred from homology"/>
<comment type="similarity">
    <text evidence="1">Belongs to the class-I DAHP synthase family.</text>
</comment>
<dbReference type="PANTHER" id="PTHR21225:SF20">
    <property type="entry name" value="PHOSPHO-2-DEHYDRO-3-DEOXYHEPTONATE ALDOLASE"/>
    <property type="match status" value="1"/>
</dbReference>
<dbReference type="NCBIfam" id="TIGR00034">
    <property type="entry name" value="aroFGH"/>
    <property type="match status" value="1"/>
</dbReference>
<protein>
    <recommendedName>
        <fullName evidence="2">3-deoxy-7-phosphoheptulonate synthase</fullName>
        <ecNumber evidence="2">2.5.1.54</ecNumber>
    </recommendedName>
</protein>
<dbReference type="GO" id="GO:0009073">
    <property type="term" value="P:aromatic amino acid family biosynthetic process"/>
    <property type="evidence" value="ECO:0007669"/>
    <property type="project" value="UniProtKB-KW"/>
</dbReference>
<evidence type="ECO:0000313" key="9">
    <source>
        <dbReference type="Proteomes" id="UP000467700"/>
    </source>
</evidence>
<name>A0A8S0X652_CYCAE</name>
<evidence type="ECO:0000256" key="2">
    <source>
        <dbReference type="ARBA" id="ARBA00012694"/>
    </source>
</evidence>
<evidence type="ECO:0000256" key="5">
    <source>
        <dbReference type="ARBA" id="ARBA00023141"/>
    </source>
</evidence>
<dbReference type="SUPFAM" id="SSF51569">
    <property type="entry name" value="Aldolase"/>
    <property type="match status" value="1"/>
</dbReference>
<dbReference type="PANTHER" id="PTHR21225">
    <property type="entry name" value="PHOSPHO-2-DEHYDRO-3-DEOXYHEPTONATE ALDOLASE DAHP SYNTHETASE"/>
    <property type="match status" value="1"/>
</dbReference>
<dbReference type="InterPro" id="IPR006218">
    <property type="entry name" value="DAHP1/KDSA"/>
</dbReference>
<accession>A0A8S0X652</accession>
<feature type="domain" description="DAHP synthetase I/KDSA" evidence="7">
    <location>
        <begin position="32"/>
        <end position="238"/>
    </location>
</feature>
<dbReference type="EMBL" id="CACVBS010000068">
    <property type="protein sequence ID" value="CAA7268432.1"/>
    <property type="molecule type" value="Genomic_DNA"/>
</dbReference>
<dbReference type="InterPro" id="IPR013785">
    <property type="entry name" value="Aldolase_TIM"/>
</dbReference>
<dbReference type="GO" id="GO:0008652">
    <property type="term" value="P:amino acid biosynthetic process"/>
    <property type="evidence" value="ECO:0007669"/>
    <property type="project" value="UniProtKB-KW"/>
</dbReference>
<dbReference type="Pfam" id="PF00793">
    <property type="entry name" value="DAHP_synth_1"/>
    <property type="match status" value="1"/>
</dbReference>
<organism evidence="8 9">
    <name type="scientific">Cyclocybe aegerita</name>
    <name type="common">Black poplar mushroom</name>
    <name type="synonym">Agrocybe aegerita</name>
    <dbReference type="NCBI Taxonomy" id="1973307"/>
    <lineage>
        <taxon>Eukaryota</taxon>
        <taxon>Fungi</taxon>
        <taxon>Dikarya</taxon>
        <taxon>Basidiomycota</taxon>
        <taxon>Agaricomycotina</taxon>
        <taxon>Agaricomycetes</taxon>
        <taxon>Agaricomycetidae</taxon>
        <taxon>Agaricales</taxon>
        <taxon>Agaricineae</taxon>
        <taxon>Bolbitiaceae</taxon>
        <taxon>Cyclocybe</taxon>
    </lineage>
</organism>
<evidence type="ECO:0000256" key="6">
    <source>
        <dbReference type="ARBA" id="ARBA00047508"/>
    </source>
</evidence>
<evidence type="ECO:0000256" key="3">
    <source>
        <dbReference type="ARBA" id="ARBA00022605"/>
    </source>
</evidence>
<dbReference type="GO" id="GO:0005737">
    <property type="term" value="C:cytoplasm"/>
    <property type="evidence" value="ECO:0007669"/>
    <property type="project" value="TreeGrafter"/>
</dbReference>
<gene>
    <name evidence="8" type="ORF">AAE3_LOCUS10788</name>
</gene>
<dbReference type="Proteomes" id="UP000467700">
    <property type="component" value="Unassembled WGS sequence"/>
</dbReference>
<dbReference type="InterPro" id="IPR006219">
    <property type="entry name" value="DAHP_synth_1"/>
</dbReference>
<evidence type="ECO:0000256" key="4">
    <source>
        <dbReference type="ARBA" id="ARBA00022679"/>
    </source>
</evidence>
<dbReference type="AlphaFoldDB" id="A0A8S0X652"/>
<evidence type="ECO:0000313" key="8">
    <source>
        <dbReference type="EMBL" id="CAA7268432.1"/>
    </source>
</evidence>
<comment type="caution">
    <text evidence="8">The sequence shown here is derived from an EMBL/GenBank/DDBJ whole genome shotgun (WGS) entry which is preliminary data.</text>
</comment>
<dbReference type="EC" id="2.5.1.54" evidence="2"/>
<comment type="catalytic activity">
    <reaction evidence="6">
        <text>D-erythrose 4-phosphate + phosphoenolpyruvate + H2O = 7-phospho-2-dehydro-3-deoxy-D-arabino-heptonate + phosphate</text>
        <dbReference type="Rhea" id="RHEA:14717"/>
        <dbReference type="ChEBI" id="CHEBI:15377"/>
        <dbReference type="ChEBI" id="CHEBI:16897"/>
        <dbReference type="ChEBI" id="CHEBI:43474"/>
        <dbReference type="ChEBI" id="CHEBI:58394"/>
        <dbReference type="ChEBI" id="CHEBI:58702"/>
        <dbReference type="EC" id="2.5.1.54"/>
    </reaction>
</comment>
<dbReference type="Gene3D" id="3.20.20.70">
    <property type="entry name" value="Aldolase class I"/>
    <property type="match status" value="1"/>
</dbReference>
<keyword evidence="5" id="KW-0057">Aromatic amino acid biosynthesis</keyword>
<reference evidence="8 9" key="1">
    <citation type="submission" date="2020-01" db="EMBL/GenBank/DDBJ databases">
        <authorList>
            <person name="Gupta K D."/>
        </authorList>
    </citation>
    <scope>NUCLEOTIDE SEQUENCE [LARGE SCALE GENOMIC DNA]</scope>
</reference>
<dbReference type="GO" id="GO:0003849">
    <property type="term" value="F:3-deoxy-7-phosphoheptulonate synthase activity"/>
    <property type="evidence" value="ECO:0007669"/>
    <property type="project" value="UniProtKB-EC"/>
</dbReference>
<keyword evidence="3" id="KW-0028">Amino-acid biosynthesis</keyword>
<sequence>MQQSGAWPVEDGLSTSTFAIILGIRTESASVHMKMQINKGLHIAHTRLLDVAKLGLPAGCEFLDTISPQYTTNLVSWGAIGARTTELQVHHKLTSALSMPTSFKNSMDGSIGIAIDACCAARSGHVFLSMGKEGLRSIIETTGNLDVHVILCGGASGLNYAAEFVHETCQKLVKAGLPQKIMIDCSHGNSSKQHHKQADNIAHQLESEDTSSFIMGVMIESNLVEGCQDIPASGPAGLKRQFLYLTASLKVSGHGDSWLSPMLEASRSSIRCTNFAQM</sequence>
<keyword evidence="4" id="KW-0808">Transferase</keyword>